<proteinExistence type="predicted"/>
<name>A0ABD1NH66_9FABA</name>
<feature type="compositionally biased region" description="Basic and acidic residues" evidence="1">
    <location>
        <begin position="115"/>
        <end position="129"/>
    </location>
</feature>
<evidence type="ECO:0000313" key="3">
    <source>
        <dbReference type="Proteomes" id="UP001603857"/>
    </source>
</evidence>
<evidence type="ECO:0000313" key="2">
    <source>
        <dbReference type="EMBL" id="KAL2347421.1"/>
    </source>
</evidence>
<keyword evidence="3" id="KW-1185">Reference proteome</keyword>
<dbReference type="Proteomes" id="UP001603857">
    <property type="component" value="Unassembled WGS sequence"/>
</dbReference>
<dbReference type="EMBL" id="JBGMDY010000001">
    <property type="protein sequence ID" value="KAL2347421.1"/>
    <property type="molecule type" value="Genomic_DNA"/>
</dbReference>
<dbReference type="AlphaFoldDB" id="A0ABD1NH66"/>
<feature type="compositionally biased region" description="Polar residues" evidence="1">
    <location>
        <begin position="130"/>
        <end position="142"/>
    </location>
</feature>
<feature type="region of interest" description="Disordered" evidence="1">
    <location>
        <begin position="112"/>
        <end position="156"/>
    </location>
</feature>
<accession>A0ABD1NH66</accession>
<reference evidence="2 3" key="1">
    <citation type="submission" date="2024-08" db="EMBL/GenBank/DDBJ databases">
        <title>Insights into the chromosomal genome structure of Flemingia macrophylla.</title>
        <authorList>
            <person name="Ding Y."/>
            <person name="Zhao Y."/>
            <person name="Bi W."/>
            <person name="Wu M."/>
            <person name="Zhao G."/>
            <person name="Gong Y."/>
            <person name="Li W."/>
            <person name="Zhang P."/>
        </authorList>
    </citation>
    <scope>NUCLEOTIDE SEQUENCE [LARGE SCALE GENOMIC DNA]</scope>
    <source>
        <strain evidence="2">DYQJB</strain>
        <tissue evidence="2">Leaf</tissue>
    </source>
</reference>
<gene>
    <name evidence="2" type="ORF">Fmac_001421</name>
</gene>
<protein>
    <submittedName>
        <fullName evidence="2">Uncharacterized protein</fullName>
    </submittedName>
</protein>
<comment type="caution">
    <text evidence="2">The sequence shown here is derived from an EMBL/GenBank/DDBJ whole genome shotgun (WGS) entry which is preliminary data.</text>
</comment>
<feature type="compositionally biased region" description="Basic residues" evidence="1">
    <location>
        <begin position="147"/>
        <end position="156"/>
    </location>
</feature>
<evidence type="ECO:0000256" key="1">
    <source>
        <dbReference type="SAM" id="MobiDB-lite"/>
    </source>
</evidence>
<organism evidence="2 3">
    <name type="scientific">Flemingia macrophylla</name>
    <dbReference type="NCBI Taxonomy" id="520843"/>
    <lineage>
        <taxon>Eukaryota</taxon>
        <taxon>Viridiplantae</taxon>
        <taxon>Streptophyta</taxon>
        <taxon>Embryophyta</taxon>
        <taxon>Tracheophyta</taxon>
        <taxon>Spermatophyta</taxon>
        <taxon>Magnoliopsida</taxon>
        <taxon>eudicotyledons</taxon>
        <taxon>Gunneridae</taxon>
        <taxon>Pentapetalae</taxon>
        <taxon>rosids</taxon>
        <taxon>fabids</taxon>
        <taxon>Fabales</taxon>
        <taxon>Fabaceae</taxon>
        <taxon>Papilionoideae</taxon>
        <taxon>50 kb inversion clade</taxon>
        <taxon>NPAAA clade</taxon>
        <taxon>indigoferoid/millettioid clade</taxon>
        <taxon>Phaseoleae</taxon>
        <taxon>Flemingia</taxon>
    </lineage>
</organism>
<sequence length="156" mass="17920">MTKQLNIYVMLKAINMNSGCLAIAIGFLNQLYTVRMSPREQERDVRESLLPSPRSCWSWIPKQKSQELEQKLNDENWKEKARTSAYNRNSSYGSLHIGGSIPTSEHFKRLTHKTANRDRWVSSKTERITSKTALHQNSTLGVPSSLPKRKPHKGVR</sequence>